<comment type="caution">
    <text evidence="2">The sequence shown here is derived from an EMBL/GenBank/DDBJ whole genome shotgun (WGS) entry which is preliminary data.</text>
</comment>
<evidence type="ECO:0000256" key="1">
    <source>
        <dbReference type="SAM" id="Phobius"/>
    </source>
</evidence>
<feature type="transmembrane region" description="Helical" evidence="1">
    <location>
        <begin position="255"/>
        <end position="281"/>
    </location>
</feature>
<feature type="transmembrane region" description="Helical" evidence="1">
    <location>
        <begin position="45"/>
        <end position="66"/>
    </location>
</feature>
<feature type="transmembrane region" description="Helical" evidence="1">
    <location>
        <begin position="204"/>
        <end position="227"/>
    </location>
</feature>
<evidence type="ECO:0000313" key="3">
    <source>
        <dbReference type="Proteomes" id="UP000439903"/>
    </source>
</evidence>
<sequence>MVQLRNHFALVCNSTELLNKCVCDFRINIRGCEEENLFQEASLILVPYLFITSLTSAAFIFNQVFIKRKSIFYPSRERCFKWIKPKDAFNTVVCVYHLIEAACLLLLINDSYPNSIYAEFFCYLSRLIGYSLAVTIPISLIYSTPESQLYVMNDRRKPNNYLNIFAFWLMVTPFITNVPFSLLTGYYADKNEVSMASRMLMLNSIAWCLWTLQFVVILLYAYYNLVFNMRGYVDRMRRRHADELRIQELQITRKILSWIVRCGAIIFAIHFVETLSFGLLYRSVIIYKKFLNMLYFFLWHFFIPIFTNIVQLIYIYYYMKQHYSFGKKSHFSSGRNRNQISVEQTYVVELNQITTQKTIENAHSSKSHRIDKRRDSIAEAFKRFISSSNNGLVSVGGTTLVSGQFGPTDQTEIHGFSDSVNWQDNYSHDRSDDLSSNIMRAWLVKKPVRCDLANKHVKSDSCEICNNNL</sequence>
<protein>
    <submittedName>
        <fullName evidence="2">Uncharacterized protein</fullName>
    </submittedName>
</protein>
<keyword evidence="3" id="KW-1185">Reference proteome</keyword>
<keyword evidence="1" id="KW-1133">Transmembrane helix</keyword>
<name>A0A8H4B341_GIGMA</name>
<keyword evidence="1" id="KW-0812">Transmembrane</keyword>
<dbReference type="AlphaFoldDB" id="A0A8H4B341"/>
<feature type="transmembrane region" description="Helical" evidence="1">
    <location>
        <begin position="293"/>
        <end position="319"/>
    </location>
</feature>
<evidence type="ECO:0000313" key="2">
    <source>
        <dbReference type="EMBL" id="KAF0556080.1"/>
    </source>
</evidence>
<proteinExistence type="predicted"/>
<dbReference type="OrthoDB" id="2426541at2759"/>
<organism evidence="2 3">
    <name type="scientific">Gigaspora margarita</name>
    <dbReference type="NCBI Taxonomy" id="4874"/>
    <lineage>
        <taxon>Eukaryota</taxon>
        <taxon>Fungi</taxon>
        <taxon>Fungi incertae sedis</taxon>
        <taxon>Mucoromycota</taxon>
        <taxon>Glomeromycotina</taxon>
        <taxon>Glomeromycetes</taxon>
        <taxon>Diversisporales</taxon>
        <taxon>Gigasporaceae</taxon>
        <taxon>Gigaspora</taxon>
    </lineage>
</organism>
<feature type="transmembrane region" description="Helical" evidence="1">
    <location>
        <begin position="120"/>
        <end position="142"/>
    </location>
</feature>
<reference evidence="2 3" key="1">
    <citation type="journal article" date="2019" name="Environ. Microbiol.">
        <title>At the nexus of three kingdoms: the genome of the mycorrhizal fungus Gigaspora margarita provides insights into plant, endobacterial and fungal interactions.</title>
        <authorList>
            <person name="Venice F."/>
            <person name="Ghignone S."/>
            <person name="Salvioli di Fossalunga A."/>
            <person name="Amselem J."/>
            <person name="Novero M."/>
            <person name="Xianan X."/>
            <person name="Sedzielewska Toro K."/>
            <person name="Morin E."/>
            <person name="Lipzen A."/>
            <person name="Grigoriev I.V."/>
            <person name="Henrissat B."/>
            <person name="Martin F.M."/>
            <person name="Bonfante P."/>
        </authorList>
    </citation>
    <scope>NUCLEOTIDE SEQUENCE [LARGE SCALE GENOMIC DNA]</scope>
    <source>
        <strain evidence="2 3">BEG34</strain>
    </source>
</reference>
<feature type="transmembrane region" description="Helical" evidence="1">
    <location>
        <begin position="87"/>
        <end position="108"/>
    </location>
</feature>
<accession>A0A8H4B341</accession>
<dbReference type="EMBL" id="WTPW01000036">
    <property type="protein sequence ID" value="KAF0556080.1"/>
    <property type="molecule type" value="Genomic_DNA"/>
</dbReference>
<dbReference type="Proteomes" id="UP000439903">
    <property type="component" value="Unassembled WGS sequence"/>
</dbReference>
<feature type="transmembrane region" description="Helical" evidence="1">
    <location>
        <begin position="162"/>
        <end position="184"/>
    </location>
</feature>
<keyword evidence="1" id="KW-0472">Membrane</keyword>
<gene>
    <name evidence="2" type="ORF">F8M41_016285</name>
</gene>